<dbReference type="RefSeq" id="WP_285620055.1">
    <property type="nucleotide sequence ID" value="NZ_BSTJ01000002.1"/>
</dbReference>
<feature type="transmembrane region" description="Helical" evidence="5">
    <location>
        <begin position="39"/>
        <end position="61"/>
    </location>
</feature>
<accession>A0A9W6REG0</accession>
<evidence type="ECO:0000256" key="2">
    <source>
        <dbReference type="ARBA" id="ARBA00022692"/>
    </source>
</evidence>
<evidence type="ECO:0000256" key="5">
    <source>
        <dbReference type="SAM" id="Phobius"/>
    </source>
</evidence>
<dbReference type="GO" id="GO:0016765">
    <property type="term" value="F:transferase activity, transferring alkyl or aryl (other than methyl) groups"/>
    <property type="evidence" value="ECO:0007669"/>
    <property type="project" value="InterPro"/>
</dbReference>
<gene>
    <name evidence="6" type="ORF">Airi01_025730</name>
</gene>
<dbReference type="Pfam" id="PF01040">
    <property type="entry name" value="UbiA"/>
    <property type="match status" value="1"/>
</dbReference>
<evidence type="ECO:0008006" key="8">
    <source>
        <dbReference type="Google" id="ProtNLM"/>
    </source>
</evidence>
<keyword evidence="4 5" id="KW-0472">Membrane</keyword>
<name>A0A9W6REG0_9ACTN</name>
<dbReference type="InterPro" id="IPR050475">
    <property type="entry name" value="Prenyltransferase_related"/>
</dbReference>
<evidence type="ECO:0000256" key="4">
    <source>
        <dbReference type="ARBA" id="ARBA00023136"/>
    </source>
</evidence>
<dbReference type="Proteomes" id="UP001165135">
    <property type="component" value="Unassembled WGS sequence"/>
</dbReference>
<proteinExistence type="predicted"/>
<evidence type="ECO:0000256" key="1">
    <source>
        <dbReference type="ARBA" id="ARBA00004141"/>
    </source>
</evidence>
<dbReference type="Gene3D" id="1.10.357.140">
    <property type="entry name" value="UbiA prenyltransferase"/>
    <property type="match status" value="1"/>
</dbReference>
<protein>
    <recommendedName>
        <fullName evidence="8">4-hydroxybenzoate polyprenyltransferase</fullName>
    </recommendedName>
</protein>
<dbReference type="InterPro" id="IPR000537">
    <property type="entry name" value="UbiA_prenyltransferase"/>
</dbReference>
<feature type="transmembrane region" description="Helical" evidence="5">
    <location>
        <begin position="232"/>
        <end position="253"/>
    </location>
</feature>
<feature type="transmembrane region" description="Helical" evidence="5">
    <location>
        <begin position="293"/>
        <end position="313"/>
    </location>
</feature>
<dbReference type="PANTHER" id="PTHR42723:SF1">
    <property type="entry name" value="CHLOROPHYLL SYNTHASE, CHLOROPLASTIC"/>
    <property type="match status" value="1"/>
</dbReference>
<feature type="transmembrane region" description="Helical" evidence="5">
    <location>
        <begin position="164"/>
        <end position="183"/>
    </location>
</feature>
<dbReference type="PANTHER" id="PTHR42723">
    <property type="entry name" value="CHLOROPHYLL SYNTHASE"/>
    <property type="match status" value="1"/>
</dbReference>
<comment type="subcellular location">
    <subcellularLocation>
        <location evidence="1">Membrane</location>
        <topology evidence="1">Multi-pass membrane protein</topology>
    </subcellularLocation>
</comment>
<keyword evidence="3 5" id="KW-1133">Transmembrane helix</keyword>
<comment type="caution">
    <text evidence="6">The sequence shown here is derived from an EMBL/GenBank/DDBJ whole genome shotgun (WGS) entry which is preliminary data.</text>
</comment>
<feature type="transmembrane region" description="Helical" evidence="5">
    <location>
        <begin position="265"/>
        <end position="287"/>
    </location>
</feature>
<feature type="transmembrane region" description="Helical" evidence="5">
    <location>
        <begin position="138"/>
        <end position="158"/>
    </location>
</feature>
<dbReference type="InterPro" id="IPR044878">
    <property type="entry name" value="UbiA_sf"/>
</dbReference>
<reference evidence="6" key="1">
    <citation type="submission" date="2023-03" db="EMBL/GenBank/DDBJ databases">
        <title>Actinoallomurus iriomotensis NBRC 103681.</title>
        <authorList>
            <person name="Ichikawa N."/>
            <person name="Sato H."/>
            <person name="Tonouchi N."/>
        </authorList>
    </citation>
    <scope>NUCLEOTIDE SEQUENCE</scope>
    <source>
        <strain evidence="6">NBRC 103681</strain>
    </source>
</reference>
<keyword evidence="2 5" id="KW-0812">Transmembrane</keyword>
<dbReference type="GO" id="GO:0016020">
    <property type="term" value="C:membrane"/>
    <property type="evidence" value="ECO:0007669"/>
    <property type="project" value="UniProtKB-SubCell"/>
</dbReference>
<organism evidence="6 7">
    <name type="scientific">Actinoallomurus iriomotensis</name>
    <dbReference type="NCBI Taxonomy" id="478107"/>
    <lineage>
        <taxon>Bacteria</taxon>
        <taxon>Bacillati</taxon>
        <taxon>Actinomycetota</taxon>
        <taxon>Actinomycetes</taxon>
        <taxon>Streptosporangiales</taxon>
        <taxon>Thermomonosporaceae</taxon>
        <taxon>Actinoallomurus</taxon>
    </lineage>
</organism>
<evidence type="ECO:0000256" key="3">
    <source>
        <dbReference type="ARBA" id="ARBA00022989"/>
    </source>
</evidence>
<evidence type="ECO:0000313" key="6">
    <source>
        <dbReference type="EMBL" id="GLY74306.1"/>
    </source>
</evidence>
<evidence type="ECO:0000313" key="7">
    <source>
        <dbReference type="Proteomes" id="UP001165135"/>
    </source>
</evidence>
<dbReference type="AlphaFoldDB" id="A0A9W6REG0"/>
<sequence>MIRRLRLLVLVARPAVVMLLGLFAATGLAQAGHGEDRLLLVRVLAVVAGFLIFSVACNDLADEAIDRVNLPGDVRRPLVTGAASRRDLVVTGVVGAAGALAVSATLRWPAVVVTVAGLALSAGYSLRPVRLAERGAVASLMLPACYVAVPYLLGVFAVREVPRPGDLLLLAGLYAGFVGRILLKDFRDVRGDAMFGKRTFLVRHGRGWTCVFSACCWTAGTALILAATRRPAGALLAAEAVCLAVALALIRALAADRGVRRDERLISAIAVIGRSMILLLLGHLSMVHARVPAAPYDVVIGALTAIVLAQATVMARRGPVTRFTAAGAGASAIPERRSAGRGVRVVR</sequence>
<dbReference type="EMBL" id="BSTJ01000002">
    <property type="protein sequence ID" value="GLY74306.1"/>
    <property type="molecule type" value="Genomic_DNA"/>
</dbReference>
<feature type="transmembrane region" description="Helical" evidence="5">
    <location>
        <begin position="204"/>
        <end position="226"/>
    </location>
</feature>